<sequence length="229" mass="25560">MGRKSRKGLDGMDKLGARLKKLRQKSGLSQMKLAGKMGFNPTHGYKYIFRLEKGLVPNSTLRTIISFLEACKANWPDIVDVLPSSAGSETKAGKPVPRPAPASAPKPKKKRKPVRDTKPLRVRLRTQLLAERTERTRSFWKKVEEIEQTVSKLLFSLRVCSNDQRQYLAFVRSCCSIINAYPAAKTIAIEKDIATAVQSAVAKGLDLPILLRAKAVCIKHLSTPKTRKH</sequence>
<evidence type="ECO:0000313" key="3">
    <source>
        <dbReference type="EMBL" id="OYD14390.1"/>
    </source>
</evidence>
<organism evidence="3 4">
    <name type="scientific">candidate division WOR-3 bacterium JGI_Cruoil_03_51_56</name>
    <dbReference type="NCBI Taxonomy" id="1973747"/>
    <lineage>
        <taxon>Bacteria</taxon>
        <taxon>Bacteria division WOR-3</taxon>
    </lineage>
</organism>
<dbReference type="InterPro" id="IPR001387">
    <property type="entry name" value="Cro/C1-type_HTH"/>
</dbReference>
<dbReference type="InterPro" id="IPR010982">
    <property type="entry name" value="Lambda_DNA-bd_dom_sf"/>
</dbReference>
<evidence type="ECO:0000256" key="1">
    <source>
        <dbReference type="SAM" id="MobiDB-lite"/>
    </source>
</evidence>
<name>A0A235BPG0_UNCW3</name>
<dbReference type="Gene3D" id="1.10.260.40">
    <property type="entry name" value="lambda repressor-like DNA-binding domains"/>
    <property type="match status" value="1"/>
</dbReference>
<feature type="region of interest" description="Disordered" evidence="1">
    <location>
        <begin position="86"/>
        <end position="117"/>
    </location>
</feature>
<dbReference type="CDD" id="cd00093">
    <property type="entry name" value="HTH_XRE"/>
    <property type="match status" value="1"/>
</dbReference>
<evidence type="ECO:0000259" key="2">
    <source>
        <dbReference type="PROSITE" id="PS50943"/>
    </source>
</evidence>
<dbReference type="SUPFAM" id="SSF47413">
    <property type="entry name" value="lambda repressor-like DNA-binding domains"/>
    <property type="match status" value="1"/>
</dbReference>
<protein>
    <recommendedName>
        <fullName evidence="2">HTH cro/C1-type domain-containing protein</fullName>
    </recommendedName>
</protein>
<dbReference type="AlphaFoldDB" id="A0A235BPG0"/>
<dbReference type="PROSITE" id="PS50943">
    <property type="entry name" value="HTH_CROC1"/>
    <property type="match status" value="1"/>
</dbReference>
<dbReference type="EMBL" id="NOZP01000162">
    <property type="protein sequence ID" value="OYD14390.1"/>
    <property type="molecule type" value="Genomic_DNA"/>
</dbReference>
<dbReference type="GO" id="GO:0003677">
    <property type="term" value="F:DNA binding"/>
    <property type="evidence" value="ECO:0007669"/>
    <property type="project" value="InterPro"/>
</dbReference>
<reference evidence="3 4" key="1">
    <citation type="submission" date="2017-07" db="EMBL/GenBank/DDBJ databases">
        <title>Recovery of genomes from metagenomes via a dereplication, aggregation, and scoring strategy.</title>
        <authorList>
            <person name="Sieber C.M."/>
            <person name="Probst A.J."/>
            <person name="Sharrar A."/>
            <person name="Thomas B.C."/>
            <person name="Hess M."/>
            <person name="Tringe S.G."/>
            <person name="Banfield J.F."/>
        </authorList>
    </citation>
    <scope>NUCLEOTIDE SEQUENCE [LARGE SCALE GENOMIC DNA]</scope>
    <source>
        <strain evidence="3">JGI_Cruoil_03_51_56</strain>
    </source>
</reference>
<proteinExistence type="predicted"/>
<accession>A0A235BPG0</accession>
<gene>
    <name evidence="3" type="ORF">CH330_08785</name>
</gene>
<feature type="domain" description="HTH cro/C1-type" evidence="2">
    <location>
        <begin position="19"/>
        <end position="78"/>
    </location>
</feature>
<dbReference type="SMART" id="SM00530">
    <property type="entry name" value="HTH_XRE"/>
    <property type="match status" value="1"/>
</dbReference>
<dbReference type="Proteomes" id="UP000215559">
    <property type="component" value="Unassembled WGS sequence"/>
</dbReference>
<comment type="caution">
    <text evidence="3">The sequence shown here is derived from an EMBL/GenBank/DDBJ whole genome shotgun (WGS) entry which is preliminary data.</text>
</comment>
<evidence type="ECO:0000313" key="4">
    <source>
        <dbReference type="Proteomes" id="UP000215559"/>
    </source>
</evidence>